<comment type="cofactor">
    <cofactor evidence="1">
        <name>Mg(2+)</name>
        <dbReference type="ChEBI" id="CHEBI:18420"/>
    </cofactor>
</comment>
<dbReference type="GO" id="GO:0070402">
    <property type="term" value="F:NADPH binding"/>
    <property type="evidence" value="ECO:0007669"/>
    <property type="project" value="UniProtKB-ARBA"/>
</dbReference>
<dbReference type="InterPro" id="IPR013116">
    <property type="entry name" value="KARI_N"/>
</dbReference>
<feature type="binding site" evidence="22">
    <location>
        <position position="321"/>
    </location>
    <ligand>
        <name>Mg(2+)</name>
        <dbReference type="ChEBI" id="CHEBI:18420"/>
        <label>2</label>
    </ligand>
</feature>
<keyword evidence="14" id="KW-0809">Transit peptide</keyword>
<dbReference type="GO" id="GO:0005739">
    <property type="term" value="C:mitochondrion"/>
    <property type="evidence" value="ECO:0007669"/>
    <property type="project" value="TreeGrafter"/>
</dbReference>
<evidence type="ECO:0000256" key="16">
    <source>
        <dbReference type="ARBA" id="ARBA00023304"/>
    </source>
</evidence>
<dbReference type="GO" id="GO:0004455">
    <property type="term" value="F:ketol-acid reductoisomerase activity"/>
    <property type="evidence" value="ECO:0007669"/>
    <property type="project" value="UniProtKB-UniRule"/>
</dbReference>
<comment type="subcellular location">
    <subcellularLocation>
        <location evidence="2">Plastid</location>
        <location evidence="2">Chloroplast</location>
    </subcellularLocation>
</comment>
<evidence type="ECO:0000259" key="24">
    <source>
        <dbReference type="PROSITE" id="PS51850"/>
    </source>
</evidence>
<evidence type="ECO:0000256" key="23">
    <source>
        <dbReference type="SAM" id="MobiDB-lite"/>
    </source>
</evidence>
<comment type="pathway">
    <text evidence="3">Amino-acid biosynthesis; L-valine biosynthesis; L-valine from pyruvate: step 2/4.</text>
</comment>
<dbReference type="SUPFAM" id="SSF51735">
    <property type="entry name" value="NAD(P)-binding Rossmann-fold domains"/>
    <property type="match status" value="1"/>
</dbReference>
<dbReference type="FunFam" id="1.10.1040.10:FF:000015">
    <property type="entry name" value="Ketol-acid reductoisomerase"/>
    <property type="match status" value="1"/>
</dbReference>
<comment type="catalytic activity">
    <reaction evidence="20">
        <text>(2R)-2,3-dihydroxy-3-methylbutanoate + NADP(+) = (2S)-2-acetolactate + NADPH + H(+)</text>
        <dbReference type="Rhea" id="RHEA:22068"/>
        <dbReference type="ChEBI" id="CHEBI:15378"/>
        <dbReference type="ChEBI" id="CHEBI:49072"/>
        <dbReference type="ChEBI" id="CHEBI:57783"/>
        <dbReference type="ChEBI" id="CHEBI:58349"/>
        <dbReference type="ChEBI" id="CHEBI:58476"/>
        <dbReference type="EC" id="1.1.1.86"/>
    </reaction>
</comment>
<dbReference type="EMBL" id="JADFTS010000009">
    <property type="protein sequence ID" value="KAF9587770.1"/>
    <property type="molecule type" value="Genomic_DNA"/>
</dbReference>
<evidence type="ECO:0000256" key="3">
    <source>
        <dbReference type="ARBA" id="ARBA00004864"/>
    </source>
</evidence>
<comment type="similarity">
    <text evidence="5 22">Belongs to the ketol-acid reductoisomerase family.</text>
</comment>
<evidence type="ECO:0000256" key="14">
    <source>
        <dbReference type="ARBA" id="ARBA00022946"/>
    </source>
</evidence>
<evidence type="ECO:0000256" key="1">
    <source>
        <dbReference type="ARBA" id="ARBA00001946"/>
    </source>
</evidence>
<evidence type="ECO:0000256" key="2">
    <source>
        <dbReference type="ARBA" id="ARBA00004229"/>
    </source>
</evidence>
<keyword evidence="11 22" id="KW-0479">Metal-binding</keyword>
<dbReference type="OrthoDB" id="10255643at2759"/>
<keyword evidence="12 22" id="KW-0460">Magnesium</keyword>
<dbReference type="InterPro" id="IPR013023">
    <property type="entry name" value="KARI"/>
</dbReference>
<dbReference type="GO" id="GO:0009507">
    <property type="term" value="C:chloroplast"/>
    <property type="evidence" value="ECO:0007669"/>
    <property type="project" value="UniProtKB-SubCell"/>
</dbReference>
<reference evidence="26 27" key="1">
    <citation type="submission" date="2020-10" db="EMBL/GenBank/DDBJ databases">
        <title>The Coptis chinensis genome and diversification of protoberbering-type alkaloids.</title>
        <authorList>
            <person name="Wang B."/>
            <person name="Shu S."/>
            <person name="Song C."/>
            <person name="Liu Y."/>
        </authorList>
    </citation>
    <scope>NUCLEOTIDE SEQUENCE [LARGE SCALE GENOMIC DNA]</scope>
    <source>
        <strain evidence="26">HL-2020</strain>
        <tissue evidence="26">Leaf</tissue>
    </source>
</reference>
<sequence length="573" mass="62003">MAAATSISSSLSAPTSKLNPNTLKNPNTNLGFISTSSFSKRLLSRISRTNGGGGFGARMVSSSVPAAVKPSVTFDFETGVFNKEKVSLAGHEEYIVRGGRDLFHLLPDAFKGIKQIGVIGWGSQGPAQAQNLRDSLAEVKSDIVVKIGLRKGSSSFAEARGAGFTEENGTLGDIWETVSGSDLVLLLISDAADKHVIGACLLTLSCILDYRQIITRKYFLHMKPNSILGLSHGFLLGHLQSVGSDFPKNVSVIAVCPKGMGPSVRRLYVQGKEINGAGINASFAVHQDVDGRATDVALGWSVALGSPFTFATTLEQEYKSDIFGERGILLGAVHGIVESLFRRYIENGMHEDVAYKNTVECITGNISRTISTKGMLAVYNSLTADGKKEFETAYSASFYPCMDILYECYEDVACGSEIRSVVLAGRRFYEKDGLPAFPMGKIDQTRMWKVGEKVRSTRPEGDLGPLHPFTAGVYVALMMAQIEVLRKKGHSYSEIINESVIESVDSLNPFMHARGVSFMALVAVDKSAPINQDLISNFFSDPVHGAIEVCAQLRPTVDISVPQDADFVRAELR</sequence>
<feature type="domain" description="KARI C-terminal knotted" evidence="25">
    <location>
        <begin position="313"/>
        <end position="461"/>
    </location>
</feature>
<evidence type="ECO:0000256" key="9">
    <source>
        <dbReference type="ARBA" id="ARBA00022605"/>
    </source>
</evidence>
<feature type="binding site" evidence="22">
    <location>
        <position position="325"/>
    </location>
    <ligand>
        <name>Mg(2+)</name>
        <dbReference type="ChEBI" id="CHEBI:18420"/>
        <label>1</label>
    </ligand>
</feature>
<evidence type="ECO:0000256" key="8">
    <source>
        <dbReference type="ARBA" id="ARBA00022528"/>
    </source>
</evidence>
<evidence type="ECO:0000256" key="7">
    <source>
        <dbReference type="ARBA" id="ARBA00013102"/>
    </source>
</evidence>
<evidence type="ECO:0000256" key="11">
    <source>
        <dbReference type="ARBA" id="ARBA00022723"/>
    </source>
</evidence>
<dbReference type="PROSITE" id="PS51850">
    <property type="entry name" value="KARI_N"/>
    <property type="match status" value="1"/>
</dbReference>
<dbReference type="InterPro" id="IPR008927">
    <property type="entry name" value="6-PGluconate_DH-like_C_sf"/>
</dbReference>
<dbReference type="UniPathway" id="UPA00049">
    <property type="reaction ID" value="UER00060"/>
</dbReference>
<dbReference type="FunFam" id="3.40.50.720:FF:000146">
    <property type="entry name" value="Ketol-acid reductoisomerase"/>
    <property type="match status" value="1"/>
</dbReference>
<comment type="caution">
    <text evidence="26">The sequence shown here is derived from an EMBL/GenBank/DDBJ whole genome shotgun (WGS) entry which is preliminary data.</text>
</comment>
<keyword evidence="16 22" id="KW-0100">Branched-chain amino acid biosynthesis</keyword>
<comment type="subunit">
    <text evidence="6">Homodimer.</text>
</comment>
<evidence type="ECO:0000256" key="21">
    <source>
        <dbReference type="ARBA" id="ARBA00074052"/>
    </source>
</evidence>
<evidence type="ECO:0000313" key="27">
    <source>
        <dbReference type="Proteomes" id="UP000631114"/>
    </source>
</evidence>
<dbReference type="UniPathway" id="UPA00047">
    <property type="reaction ID" value="UER00056"/>
</dbReference>
<evidence type="ECO:0000256" key="5">
    <source>
        <dbReference type="ARBA" id="ARBA00010318"/>
    </source>
</evidence>
<evidence type="ECO:0000256" key="18">
    <source>
        <dbReference type="ARBA" id="ARBA00030593"/>
    </source>
</evidence>
<feature type="domain" description="KARI N-terminal Rossmann" evidence="24">
    <location>
        <begin position="96"/>
        <end position="312"/>
    </location>
</feature>
<keyword evidence="10" id="KW-0934">Plastid</keyword>
<dbReference type="EC" id="1.1.1.86" evidence="7"/>
<keyword evidence="13" id="KW-0521">NADP</keyword>
<dbReference type="PANTHER" id="PTHR21371:SF1">
    <property type="entry name" value="KETOL-ACID REDUCTOISOMERASE, MITOCHONDRIAL"/>
    <property type="match status" value="1"/>
</dbReference>
<feature type="region of interest" description="Disordered" evidence="23">
    <location>
        <begin position="1"/>
        <end position="24"/>
    </location>
</feature>
<evidence type="ECO:0000256" key="10">
    <source>
        <dbReference type="ARBA" id="ARBA00022640"/>
    </source>
</evidence>
<evidence type="ECO:0000259" key="25">
    <source>
        <dbReference type="PROSITE" id="PS51851"/>
    </source>
</evidence>
<gene>
    <name evidence="26" type="ORF">IFM89_005502</name>
</gene>
<dbReference type="Pfam" id="PF07991">
    <property type="entry name" value="KARI_N"/>
    <property type="match status" value="1"/>
</dbReference>
<evidence type="ECO:0000256" key="17">
    <source>
        <dbReference type="ARBA" id="ARBA00030209"/>
    </source>
</evidence>
<dbReference type="Pfam" id="PF01450">
    <property type="entry name" value="KARI_C"/>
    <property type="match status" value="1"/>
</dbReference>
<comment type="pathway">
    <text evidence="4">Amino-acid biosynthesis; L-isoleucine biosynthesis; L-isoleucine from 2-oxobutanoate: step 2/4.</text>
</comment>
<name>A0A835LB08_9MAGN</name>
<keyword evidence="9 22" id="KW-0028">Amino-acid biosynthesis</keyword>
<protein>
    <recommendedName>
        <fullName evidence="21">Ketol-acid reductoisomerase, chloroplastic</fullName>
        <ecNumber evidence="7">1.1.1.86</ecNumber>
    </recommendedName>
    <alternativeName>
        <fullName evidence="18">Acetohydroxy-acid reductoisomerase</fullName>
    </alternativeName>
    <alternativeName>
        <fullName evidence="17">Alpha-keto-beta-hydroxylacyl reductoisomerase</fullName>
    </alternativeName>
</protein>
<dbReference type="GO" id="GO:0009097">
    <property type="term" value="P:isoleucine biosynthetic process"/>
    <property type="evidence" value="ECO:0007669"/>
    <property type="project" value="UniProtKB-UniRule"/>
</dbReference>
<evidence type="ECO:0000256" key="6">
    <source>
        <dbReference type="ARBA" id="ARBA00011738"/>
    </source>
</evidence>
<comment type="catalytic activity">
    <reaction evidence="19">
        <text>(2R,3R)-2,3-dihydroxy-3-methylpentanoate + NADP(+) = (S)-2-ethyl-2-hydroxy-3-oxobutanoate + NADPH + H(+)</text>
        <dbReference type="Rhea" id="RHEA:13493"/>
        <dbReference type="ChEBI" id="CHEBI:15378"/>
        <dbReference type="ChEBI" id="CHEBI:49256"/>
        <dbReference type="ChEBI" id="CHEBI:49258"/>
        <dbReference type="ChEBI" id="CHEBI:57783"/>
        <dbReference type="ChEBI" id="CHEBI:58349"/>
        <dbReference type="EC" id="1.1.1.86"/>
    </reaction>
</comment>
<comment type="caution">
    <text evidence="22">Lacks conserved residue(s) required for the propagation of feature annotation.</text>
</comment>
<dbReference type="Gene3D" id="1.10.1040.10">
    <property type="entry name" value="N-(1-d-carboxylethyl)-l-norvaline Dehydrogenase, domain 2"/>
    <property type="match status" value="2"/>
</dbReference>
<accession>A0A835LB08</accession>
<dbReference type="InterPro" id="IPR036291">
    <property type="entry name" value="NAD(P)-bd_dom_sf"/>
</dbReference>
<evidence type="ECO:0000256" key="12">
    <source>
        <dbReference type="ARBA" id="ARBA00022842"/>
    </source>
</evidence>
<evidence type="ECO:0000256" key="13">
    <source>
        <dbReference type="ARBA" id="ARBA00022857"/>
    </source>
</evidence>
<evidence type="ECO:0000256" key="19">
    <source>
        <dbReference type="ARBA" id="ARBA00047612"/>
    </source>
</evidence>
<dbReference type="PANTHER" id="PTHR21371">
    <property type="entry name" value="KETOL-ACID REDUCTOISOMERASE, MITOCHONDRIAL"/>
    <property type="match status" value="1"/>
</dbReference>
<dbReference type="GO" id="GO:0000287">
    <property type="term" value="F:magnesium ion binding"/>
    <property type="evidence" value="ECO:0007669"/>
    <property type="project" value="UniProtKB-ARBA"/>
</dbReference>
<dbReference type="AlphaFoldDB" id="A0A835LB08"/>
<evidence type="ECO:0000256" key="15">
    <source>
        <dbReference type="ARBA" id="ARBA00023002"/>
    </source>
</evidence>
<dbReference type="GO" id="GO:0042803">
    <property type="term" value="F:protein homodimerization activity"/>
    <property type="evidence" value="ECO:0007669"/>
    <property type="project" value="UniProtKB-ARBA"/>
</dbReference>
<evidence type="ECO:0000313" key="26">
    <source>
        <dbReference type="EMBL" id="KAF9587770.1"/>
    </source>
</evidence>
<dbReference type="InterPro" id="IPR013328">
    <property type="entry name" value="6PGD_dom2"/>
</dbReference>
<proteinExistence type="inferred from homology"/>
<keyword evidence="15 22" id="KW-0560">Oxidoreductase</keyword>
<dbReference type="Proteomes" id="UP000631114">
    <property type="component" value="Unassembled WGS sequence"/>
</dbReference>
<dbReference type="PROSITE" id="PS51851">
    <property type="entry name" value="KARI_C"/>
    <property type="match status" value="1"/>
</dbReference>
<keyword evidence="27" id="KW-1185">Reference proteome</keyword>
<evidence type="ECO:0000256" key="4">
    <source>
        <dbReference type="ARBA" id="ARBA00004885"/>
    </source>
</evidence>
<evidence type="ECO:0000256" key="22">
    <source>
        <dbReference type="PROSITE-ProRule" id="PRU01198"/>
    </source>
</evidence>
<dbReference type="SUPFAM" id="SSF48179">
    <property type="entry name" value="6-phosphogluconate dehydrogenase C-terminal domain-like"/>
    <property type="match status" value="1"/>
</dbReference>
<dbReference type="Gene3D" id="3.40.50.720">
    <property type="entry name" value="NAD(P)-binding Rossmann-like Domain"/>
    <property type="match status" value="1"/>
</dbReference>
<evidence type="ECO:0000256" key="20">
    <source>
        <dbReference type="ARBA" id="ARBA00049021"/>
    </source>
</evidence>
<feature type="binding site" evidence="22">
    <location>
        <position position="321"/>
    </location>
    <ligand>
        <name>Mg(2+)</name>
        <dbReference type="ChEBI" id="CHEBI:18420"/>
        <label>1</label>
    </ligand>
</feature>
<organism evidence="26 27">
    <name type="scientific">Coptis chinensis</name>
    <dbReference type="NCBI Taxonomy" id="261450"/>
    <lineage>
        <taxon>Eukaryota</taxon>
        <taxon>Viridiplantae</taxon>
        <taxon>Streptophyta</taxon>
        <taxon>Embryophyta</taxon>
        <taxon>Tracheophyta</taxon>
        <taxon>Spermatophyta</taxon>
        <taxon>Magnoliopsida</taxon>
        <taxon>Ranunculales</taxon>
        <taxon>Ranunculaceae</taxon>
        <taxon>Coptidoideae</taxon>
        <taxon>Coptis</taxon>
    </lineage>
</organism>
<dbReference type="InterPro" id="IPR000506">
    <property type="entry name" value="KARI_C"/>
</dbReference>
<dbReference type="GO" id="GO:0009099">
    <property type="term" value="P:L-valine biosynthetic process"/>
    <property type="evidence" value="ECO:0007669"/>
    <property type="project" value="UniProtKB-UniRule"/>
</dbReference>
<keyword evidence="8" id="KW-0150">Chloroplast</keyword>